<name>A0ABU0JTH1_HATLI</name>
<comment type="subcellular location">
    <subcellularLocation>
        <location evidence="1">Cell membrane</location>
        <topology evidence="1">Peripheral membrane protein</topology>
    </subcellularLocation>
</comment>
<reference evidence="9 10" key="1">
    <citation type="submission" date="2023-07" db="EMBL/GenBank/DDBJ databases">
        <title>Genomic Encyclopedia of Type Strains, Phase IV (KMG-IV): sequencing the most valuable type-strain genomes for metagenomic binning, comparative biology and taxonomic classification.</title>
        <authorList>
            <person name="Goeker M."/>
        </authorList>
    </citation>
    <scope>NUCLEOTIDE SEQUENCE [LARGE SCALE GENOMIC DNA]</scope>
    <source>
        <strain evidence="9 10">DSM 1400</strain>
    </source>
</reference>
<gene>
    <name evidence="9" type="ORF">QOZ93_002107</name>
</gene>
<evidence type="ECO:0000256" key="6">
    <source>
        <dbReference type="ARBA" id="ARBA00022840"/>
    </source>
</evidence>
<evidence type="ECO:0000256" key="1">
    <source>
        <dbReference type="ARBA" id="ARBA00004202"/>
    </source>
</evidence>
<dbReference type="InterPro" id="IPR013563">
    <property type="entry name" value="Oligopep_ABC_C"/>
</dbReference>
<keyword evidence="10" id="KW-1185">Reference proteome</keyword>
<evidence type="ECO:0000259" key="8">
    <source>
        <dbReference type="PROSITE" id="PS50893"/>
    </source>
</evidence>
<comment type="similarity">
    <text evidence="2">Belongs to the ABC transporter superfamily.</text>
</comment>
<dbReference type="Proteomes" id="UP001224418">
    <property type="component" value="Unassembled WGS sequence"/>
</dbReference>
<dbReference type="EMBL" id="JAUSWN010000018">
    <property type="protein sequence ID" value="MDQ0480359.1"/>
    <property type="molecule type" value="Genomic_DNA"/>
</dbReference>
<keyword evidence="5" id="KW-0547">Nucleotide-binding</keyword>
<keyword evidence="7" id="KW-0472">Membrane</keyword>
<accession>A0ABU0JTH1</accession>
<evidence type="ECO:0000313" key="10">
    <source>
        <dbReference type="Proteomes" id="UP001224418"/>
    </source>
</evidence>
<evidence type="ECO:0000313" key="9">
    <source>
        <dbReference type="EMBL" id="MDQ0480359.1"/>
    </source>
</evidence>
<dbReference type="Pfam" id="PF08352">
    <property type="entry name" value="oligo_HPY"/>
    <property type="match status" value="1"/>
</dbReference>
<evidence type="ECO:0000256" key="7">
    <source>
        <dbReference type="ARBA" id="ARBA00023136"/>
    </source>
</evidence>
<evidence type="ECO:0000256" key="5">
    <source>
        <dbReference type="ARBA" id="ARBA00022741"/>
    </source>
</evidence>
<organism evidence="9 10">
    <name type="scientific">Hathewaya limosa</name>
    <name type="common">Clostridium limosum</name>
    <dbReference type="NCBI Taxonomy" id="1536"/>
    <lineage>
        <taxon>Bacteria</taxon>
        <taxon>Bacillati</taxon>
        <taxon>Bacillota</taxon>
        <taxon>Clostridia</taxon>
        <taxon>Eubacteriales</taxon>
        <taxon>Clostridiaceae</taxon>
        <taxon>Hathewaya</taxon>
    </lineage>
</organism>
<dbReference type="SUPFAM" id="SSF52540">
    <property type="entry name" value="P-loop containing nucleoside triphosphate hydrolases"/>
    <property type="match status" value="1"/>
</dbReference>
<keyword evidence="3" id="KW-0813">Transport</keyword>
<feature type="domain" description="ABC transporter" evidence="8">
    <location>
        <begin position="4"/>
        <end position="255"/>
    </location>
</feature>
<dbReference type="InterPro" id="IPR027417">
    <property type="entry name" value="P-loop_NTPase"/>
</dbReference>
<dbReference type="PANTHER" id="PTHR43297:SF2">
    <property type="entry name" value="DIPEPTIDE TRANSPORT ATP-BINDING PROTEIN DPPD"/>
    <property type="match status" value="1"/>
</dbReference>
<dbReference type="GO" id="GO:0005524">
    <property type="term" value="F:ATP binding"/>
    <property type="evidence" value="ECO:0007669"/>
    <property type="project" value="UniProtKB-KW"/>
</dbReference>
<evidence type="ECO:0000256" key="2">
    <source>
        <dbReference type="ARBA" id="ARBA00005417"/>
    </source>
</evidence>
<keyword evidence="6 9" id="KW-0067">ATP-binding</keyword>
<comment type="caution">
    <text evidence="9">The sequence shown here is derived from an EMBL/GenBank/DDBJ whole genome shotgun (WGS) entry which is preliminary data.</text>
</comment>
<evidence type="ECO:0000256" key="4">
    <source>
        <dbReference type="ARBA" id="ARBA00022475"/>
    </source>
</evidence>
<dbReference type="SMART" id="SM00382">
    <property type="entry name" value="AAA"/>
    <property type="match status" value="1"/>
</dbReference>
<dbReference type="InterPro" id="IPR003593">
    <property type="entry name" value="AAA+_ATPase"/>
</dbReference>
<dbReference type="PROSITE" id="PS50893">
    <property type="entry name" value="ABC_TRANSPORTER_2"/>
    <property type="match status" value="1"/>
</dbReference>
<evidence type="ECO:0000256" key="3">
    <source>
        <dbReference type="ARBA" id="ARBA00022448"/>
    </source>
</evidence>
<keyword evidence="4" id="KW-1003">Cell membrane</keyword>
<dbReference type="Gene3D" id="3.40.50.300">
    <property type="entry name" value="P-loop containing nucleotide triphosphate hydrolases"/>
    <property type="match status" value="1"/>
</dbReference>
<dbReference type="RefSeq" id="WP_307356305.1">
    <property type="nucleotide sequence ID" value="NZ_BAAACJ010000031.1"/>
</dbReference>
<dbReference type="PROSITE" id="PS00211">
    <property type="entry name" value="ABC_TRANSPORTER_1"/>
    <property type="match status" value="1"/>
</dbReference>
<dbReference type="NCBIfam" id="TIGR01727">
    <property type="entry name" value="oligo_HPY"/>
    <property type="match status" value="1"/>
</dbReference>
<dbReference type="Pfam" id="PF00005">
    <property type="entry name" value="ABC_tran"/>
    <property type="match status" value="1"/>
</dbReference>
<dbReference type="CDD" id="cd03257">
    <property type="entry name" value="ABC_NikE_OppD_transporters"/>
    <property type="match status" value="1"/>
</dbReference>
<sequence length="322" mass="36063">MSLLEVKNLKTVFNTPYGKVKAVNDVSFSINEGEVVGIVGESGSGKSVTSLSIMNLISKPNGIIENGQIIFEGMDLLKLSDKEMCKVRGNNISMVFQEPMTSLNPVFTIENQIGEVLKLHKNCNKQDIHERVIKVLKDLKIPNPQEVMKKYPFELSGGMRQRIVIAMAIVCTPKIIIADEPTTALDVTTQDEILCLLKNITESINSSVMLITHDLGVIAEMATKVIVMYRGKIVEQCDVVEFFDNAKHPYSQGLINSMPNNFTKNGRFHCIKGNVPSMHEEIKGCAFCERCYRAMKICKEKEPPIKKIRQGHTVSCWLEQEV</sequence>
<proteinExistence type="inferred from homology"/>
<dbReference type="InterPro" id="IPR017871">
    <property type="entry name" value="ABC_transporter-like_CS"/>
</dbReference>
<dbReference type="PANTHER" id="PTHR43297">
    <property type="entry name" value="OLIGOPEPTIDE TRANSPORT ATP-BINDING PROTEIN APPD"/>
    <property type="match status" value="1"/>
</dbReference>
<protein>
    <submittedName>
        <fullName evidence="9">Oligopeptide/dipeptide ABC transporter ATP-binding protein</fullName>
    </submittedName>
</protein>
<dbReference type="InterPro" id="IPR003439">
    <property type="entry name" value="ABC_transporter-like_ATP-bd"/>
</dbReference>
<dbReference type="InterPro" id="IPR050388">
    <property type="entry name" value="ABC_Ni/Peptide_Import"/>
</dbReference>